<accession>A0AAD3Y0F0</accession>
<reference evidence="2" key="1">
    <citation type="submission" date="2023-05" db="EMBL/GenBank/DDBJ databases">
        <title>Nepenthes gracilis genome sequencing.</title>
        <authorList>
            <person name="Fukushima K."/>
        </authorList>
    </citation>
    <scope>NUCLEOTIDE SEQUENCE</scope>
    <source>
        <strain evidence="2">SING2019-196</strain>
    </source>
</reference>
<sequence length="113" mass="12693">MPRATEEGWMQLFYTLFRSLRLDNSRICQWESDGLAVDFNNAISDNLAASMIYSEGIVIFDGDEAQTLKPKHQPGETVSTGHASMLKNLKSSKRRSSGLDFLLKDQKYRGFGG</sequence>
<protein>
    <submittedName>
        <fullName evidence="2">Uncharacterized protein</fullName>
    </submittedName>
</protein>
<proteinExistence type="predicted"/>
<evidence type="ECO:0000313" key="2">
    <source>
        <dbReference type="EMBL" id="GMH24433.1"/>
    </source>
</evidence>
<gene>
    <name evidence="2" type="ORF">Nepgr_026276</name>
</gene>
<organism evidence="2 3">
    <name type="scientific">Nepenthes gracilis</name>
    <name type="common">Slender pitcher plant</name>
    <dbReference type="NCBI Taxonomy" id="150966"/>
    <lineage>
        <taxon>Eukaryota</taxon>
        <taxon>Viridiplantae</taxon>
        <taxon>Streptophyta</taxon>
        <taxon>Embryophyta</taxon>
        <taxon>Tracheophyta</taxon>
        <taxon>Spermatophyta</taxon>
        <taxon>Magnoliopsida</taxon>
        <taxon>eudicotyledons</taxon>
        <taxon>Gunneridae</taxon>
        <taxon>Pentapetalae</taxon>
        <taxon>Caryophyllales</taxon>
        <taxon>Nepenthaceae</taxon>
        <taxon>Nepenthes</taxon>
    </lineage>
</organism>
<dbReference type="Proteomes" id="UP001279734">
    <property type="component" value="Unassembled WGS sequence"/>
</dbReference>
<evidence type="ECO:0000313" key="3">
    <source>
        <dbReference type="Proteomes" id="UP001279734"/>
    </source>
</evidence>
<dbReference type="AlphaFoldDB" id="A0AAD3Y0F0"/>
<comment type="caution">
    <text evidence="2">The sequence shown here is derived from an EMBL/GenBank/DDBJ whole genome shotgun (WGS) entry which is preliminary data.</text>
</comment>
<keyword evidence="3" id="KW-1185">Reference proteome</keyword>
<dbReference type="EMBL" id="BSYO01000028">
    <property type="protein sequence ID" value="GMH24433.1"/>
    <property type="molecule type" value="Genomic_DNA"/>
</dbReference>
<evidence type="ECO:0000256" key="1">
    <source>
        <dbReference type="SAM" id="MobiDB-lite"/>
    </source>
</evidence>
<feature type="region of interest" description="Disordered" evidence="1">
    <location>
        <begin position="69"/>
        <end position="91"/>
    </location>
</feature>
<name>A0AAD3Y0F0_NEPGR</name>